<evidence type="ECO:0008006" key="5">
    <source>
        <dbReference type="Google" id="ProtNLM"/>
    </source>
</evidence>
<protein>
    <recommendedName>
        <fullName evidence="5">Mannose-6-phosphate isomerase</fullName>
    </recommendedName>
</protein>
<dbReference type="RefSeq" id="WP_021238910.1">
    <property type="nucleotide sequence ID" value="NZ_ATHO01000128.1"/>
</dbReference>
<comment type="caution">
    <text evidence="3">The sequence shown here is derived from an EMBL/GenBank/DDBJ whole genome shotgun (WGS) entry which is preliminary data.</text>
</comment>
<dbReference type="InterPro" id="IPR008928">
    <property type="entry name" value="6-hairpin_glycosidase_sf"/>
</dbReference>
<dbReference type="Proteomes" id="UP000015525">
    <property type="component" value="Unassembled WGS sequence"/>
</dbReference>
<name>T0HYP6_9SPHN</name>
<dbReference type="PANTHER" id="PTHR15108">
    <property type="entry name" value="N-ACYLGLUCOSAMINE-2-EPIMERASE"/>
    <property type="match status" value="1"/>
</dbReference>
<dbReference type="AlphaFoldDB" id="T0HYP6"/>
<dbReference type="SUPFAM" id="SSF48208">
    <property type="entry name" value="Six-hairpin glycosidases"/>
    <property type="match status" value="1"/>
</dbReference>
<keyword evidence="2" id="KW-0413">Isomerase</keyword>
<comment type="similarity">
    <text evidence="1">Belongs to the N-acylglucosamine 2-epimerase family.</text>
</comment>
<accession>T0HYP6</accession>
<dbReference type="InterPro" id="IPR010819">
    <property type="entry name" value="AGE/CE"/>
</dbReference>
<dbReference type="EMBL" id="ATHO01000128">
    <property type="protein sequence ID" value="EQB04485.1"/>
    <property type="molecule type" value="Genomic_DNA"/>
</dbReference>
<sequence length="388" mass="43337">MKATNERLKCAAQWAEDWLFDHALPLWCEAGHDREAGGFHDRLDMDGHPVDLPKRLRVQARQIYVFGQAGAMGWNGDWRGAMRAGLAFLDAYRRPDGLYRAAVARDGTVVEDTADLYDQAFVLFALAAAQRAFPDEPGHEEQAIRLLSLLIQHYAHPKGGFIEIDGRTGLRSNPHMHMLEAMIAWTELSPGSIMERIAGGLTALALDRMIDGSTGSVGEYFDAEWRPQCDDSGCIREPGHQFEWAFLLSEAERLLGFDTQLVSASLYQFGRRWGVCDGRVLFSVDPSGRSIDASSRLWAQTERLRTAIVRQCEDDAIESFECIRAFLNVRTPGLWHDRMTAGGEWVLEAAPASSLYHIMTGFTALIGEEAISPVKMVPQQDVRIRNGL</sequence>
<proteinExistence type="inferred from homology"/>
<dbReference type="Pfam" id="PF07221">
    <property type="entry name" value="GlcNAc_2-epim"/>
    <property type="match status" value="1"/>
</dbReference>
<keyword evidence="4" id="KW-1185">Reference proteome</keyword>
<dbReference type="GO" id="GO:0016853">
    <property type="term" value="F:isomerase activity"/>
    <property type="evidence" value="ECO:0007669"/>
    <property type="project" value="UniProtKB-KW"/>
</dbReference>
<gene>
    <name evidence="3" type="ORF">L288_13930</name>
</gene>
<evidence type="ECO:0000313" key="3">
    <source>
        <dbReference type="EMBL" id="EQB04485.1"/>
    </source>
</evidence>
<evidence type="ECO:0000256" key="2">
    <source>
        <dbReference type="ARBA" id="ARBA00023235"/>
    </source>
</evidence>
<dbReference type="InterPro" id="IPR012341">
    <property type="entry name" value="6hp_glycosidase-like_sf"/>
</dbReference>
<dbReference type="PATRIC" id="fig|1329909.3.peg.2677"/>
<organism evidence="3 4">
    <name type="scientific">Sphingobium quisquiliarum P25</name>
    <dbReference type="NCBI Taxonomy" id="1329909"/>
    <lineage>
        <taxon>Bacteria</taxon>
        <taxon>Pseudomonadati</taxon>
        <taxon>Pseudomonadota</taxon>
        <taxon>Alphaproteobacteria</taxon>
        <taxon>Sphingomonadales</taxon>
        <taxon>Sphingomonadaceae</taxon>
        <taxon>Sphingobium</taxon>
    </lineage>
</organism>
<evidence type="ECO:0000256" key="1">
    <source>
        <dbReference type="ARBA" id="ARBA00008558"/>
    </source>
</evidence>
<reference evidence="3 4" key="1">
    <citation type="journal article" date="2013" name="Genome Announc.">
        <title>Draft Genome Sequence of Sphingobium quisquiliarum Strain P25T, a Novel Hexachlorocyclohexane (HCH)-Degrading Bacterium Isolated from an HCH Dumpsite.</title>
        <authorList>
            <person name="Kumar Singh A."/>
            <person name="Sangwan N."/>
            <person name="Sharma A."/>
            <person name="Gupta V."/>
            <person name="Khurana J.P."/>
            <person name="Lal R."/>
        </authorList>
    </citation>
    <scope>NUCLEOTIDE SEQUENCE [LARGE SCALE GENOMIC DNA]</scope>
    <source>
        <strain evidence="3 4">P25</strain>
    </source>
</reference>
<evidence type="ECO:0000313" key="4">
    <source>
        <dbReference type="Proteomes" id="UP000015525"/>
    </source>
</evidence>
<dbReference type="GO" id="GO:0005975">
    <property type="term" value="P:carbohydrate metabolic process"/>
    <property type="evidence" value="ECO:0007669"/>
    <property type="project" value="InterPro"/>
</dbReference>
<dbReference type="Gene3D" id="1.50.10.10">
    <property type="match status" value="1"/>
</dbReference>